<protein>
    <submittedName>
        <fullName evidence="2">SufD family Fe-S cluster assembly protein</fullName>
    </submittedName>
</protein>
<evidence type="ECO:0000313" key="2">
    <source>
        <dbReference type="EMBL" id="MDV2911888.1"/>
    </source>
</evidence>
<feature type="domain" description="SUF system FeS cluster assembly SufBD core" evidence="1">
    <location>
        <begin position="151"/>
        <end position="344"/>
    </location>
</feature>
<dbReference type="Pfam" id="PF01458">
    <property type="entry name" value="SUFBD_core"/>
    <property type="match status" value="1"/>
</dbReference>
<reference evidence="2" key="2">
    <citation type="submission" date="2023-10" db="EMBL/GenBank/DDBJ databases">
        <authorList>
            <person name="Khurajog B."/>
        </authorList>
    </citation>
    <scope>NUCLEOTIDE SEQUENCE</scope>
    <source>
        <strain evidence="2">BF14</strain>
    </source>
</reference>
<accession>A0AAW8YN34</accession>
<name>A0AAW8YN34_PEDAC</name>
<evidence type="ECO:0000259" key="1">
    <source>
        <dbReference type="Pfam" id="PF01458"/>
    </source>
</evidence>
<dbReference type="PANTHER" id="PTHR43575">
    <property type="entry name" value="PROTEIN ABCI7, CHLOROPLASTIC"/>
    <property type="match status" value="1"/>
</dbReference>
<evidence type="ECO:0000313" key="3">
    <source>
        <dbReference type="Proteomes" id="UP001280415"/>
    </source>
</evidence>
<dbReference type="InterPro" id="IPR055346">
    <property type="entry name" value="Fe-S_cluster_assembly_SufBD"/>
</dbReference>
<dbReference type="GO" id="GO:0016226">
    <property type="term" value="P:iron-sulfur cluster assembly"/>
    <property type="evidence" value="ECO:0007669"/>
    <property type="project" value="InterPro"/>
</dbReference>
<organism evidence="2 3">
    <name type="scientific">Pediococcus acidilactici</name>
    <dbReference type="NCBI Taxonomy" id="1254"/>
    <lineage>
        <taxon>Bacteria</taxon>
        <taxon>Bacillati</taxon>
        <taxon>Bacillota</taxon>
        <taxon>Bacilli</taxon>
        <taxon>Lactobacillales</taxon>
        <taxon>Lactobacillaceae</taxon>
        <taxon>Pediococcus</taxon>
        <taxon>Pediococcus acidilactici group</taxon>
    </lineage>
</organism>
<dbReference type="RefSeq" id="WP_317052397.1">
    <property type="nucleotide sequence ID" value="NZ_CP140878.1"/>
</dbReference>
<proteinExistence type="predicted"/>
<dbReference type="Proteomes" id="UP001280415">
    <property type="component" value="Unassembled WGS sequence"/>
</dbReference>
<sequence length="357" mass="39103">MKPAMAIPLNKTSTASYPRILGIRYDPAAFTLPDSTRAAWDWEANAEALQVINAAGGTVRRINGATAELSGLPQLLASTDNQFVQQHLQNQLQGVVISLPDHAEISPALNLTLRTESAFPVEWTVWFDLGVHSRLTTKLTLDLAGEVQQSNCLIGGALADESNLTLITDTQSHQATRSLLLGDFVSARDANLDWSLWPQTKGQLLGDLNVTLAGTGSRATFNLARYGYQDDWVGIRGQIKHLGQHTFSRINMRGVLYENSRVNFTSIGQIDHGASDADADQESRLMTVEPHAKGSVNPVLVIDENDVRAGHAASVGQYDEDALYYLQSRGLPMETAKQILIDNFMEPIWRLRNGEVG</sequence>
<comment type="caution">
    <text evidence="2">The sequence shown here is derived from an EMBL/GenBank/DDBJ whole genome shotgun (WGS) entry which is preliminary data.</text>
</comment>
<dbReference type="AlphaFoldDB" id="A0AAW8YN34"/>
<dbReference type="PANTHER" id="PTHR43575:SF1">
    <property type="entry name" value="PROTEIN ABCI7, CHLOROPLASTIC"/>
    <property type="match status" value="1"/>
</dbReference>
<dbReference type="InterPro" id="IPR000825">
    <property type="entry name" value="SUF_FeS_clus_asmbl_SufBD_core"/>
</dbReference>
<gene>
    <name evidence="2" type="ORF">R0H03_08430</name>
</gene>
<dbReference type="SUPFAM" id="SSF101960">
    <property type="entry name" value="Stabilizer of iron transporter SufD"/>
    <property type="match status" value="1"/>
</dbReference>
<dbReference type="EMBL" id="JAWJAX010000010">
    <property type="protein sequence ID" value="MDV2911888.1"/>
    <property type="molecule type" value="Genomic_DNA"/>
</dbReference>
<reference evidence="2" key="1">
    <citation type="journal article" date="2023" name="PeerJ">
        <title>Selection and evaluation of lactic acid bacteria from chicken feces in Thailand as potential probiotics.</title>
        <authorList>
            <person name="Khurajog B."/>
            <person name="Disastra Y."/>
            <person name="Lawwyne L.D."/>
            <person name="Sirichokchatchawan W."/>
            <person name="Niyomtham W."/>
            <person name="Yindee J."/>
            <person name="Hampson D.J."/>
            <person name="Prapasarakul N."/>
        </authorList>
    </citation>
    <scope>NUCLEOTIDE SEQUENCE</scope>
    <source>
        <strain evidence="2">BF14</strain>
    </source>
</reference>
<dbReference type="InterPro" id="IPR037284">
    <property type="entry name" value="SUF_FeS_clus_asmbl_SufBD_sf"/>
</dbReference>